<dbReference type="InterPro" id="IPR001343">
    <property type="entry name" value="Hemolysn_Ca-bd"/>
</dbReference>
<sequence length="480" mass="48196">MRSLPPLLTLPALVVLLGAAPASAAVNVALSGGTLALTGDAADDVVAIRPAGDLTRVQVDLGADGTIEQDFLRSTVLRIEARGGDGRDRIAISLGGAGGEPVTIDGGAGNDLLSGGTAADEISGGPGDDVIEPKQNSDRVDGGPGTDLFTWRPGEGSDLLDGGTGLDELDFDANDASEQLTLSKNGSRALLFRNVGNVTQDLGSIERVVLESRGGGDVLTVSGAGIGDALVLVADLGAGVDTATGGDGDDTIDGGADADTIDGGAGGDLLLGGDGDDILHGGPGDDGLDGGLGNDWLSGGEGIDACLPDYAMDIGTCETSALPAPPARAPRVWQPDLAPPVTIPGETVTVPVPGPPVPGPPVAEPGPERVIVAAAVAPGRVTPTRGGLAVVLSNPARIAQRVELSARERFGGRGAHLYRTVTRTVPAGGSVTVSLAAPAALRRALASALRRARRITRTPQITVRSGPEARTTRARLTQRR</sequence>
<comment type="caution">
    <text evidence="5">The sequence shown here is derived from an EMBL/GenBank/DDBJ whole genome shotgun (WGS) entry which is preliminary data.</text>
</comment>
<accession>A0ABU4HN50</accession>
<dbReference type="PANTHER" id="PTHR38340:SF1">
    <property type="entry name" value="S-LAYER PROTEIN"/>
    <property type="match status" value="1"/>
</dbReference>
<reference evidence="6" key="1">
    <citation type="submission" date="2023-07" db="EMBL/GenBank/DDBJ databases">
        <title>Conexibacter stalactiti sp. nov., isolated from stalactites in a lava cave and emended description of the genus Conexibacter.</title>
        <authorList>
            <person name="Lee S.D."/>
        </authorList>
    </citation>
    <scope>NUCLEOTIDE SEQUENCE [LARGE SCALE GENOMIC DNA]</scope>
    <source>
        <strain evidence="6">KCTC 39840</strain>
    </source>
</reference>
<dbReference type="RefSeq" id="WP_318597048.1">
    <property type="nucleotide sequence ID" value="NZ_JAWSTH010000021.1"/>
</dbReference>
<comment type="subcellular location">
    <subcellularLocation>
        <location evidence="1">Secreted</location>
    </subcellularLocation>
</comment>
<evidence type="ECO:0000313" key="6">
    <source>
        <dbReference type="Proteomes" id="UP001284601"/>
    </source>
</evidence>
<keyword evidence="2" id="KW-0964">Secreted</keyword>
<feature type="compositionally biased region" description="Basic and acidic residues" evidence="3">
    <location>
        <begin position="131"/>
        <end position="141"/>
    </location>
</feature>
<organism evidence="5 6">
    <name type="scientific">Conexibacter stalactiti</name>
    <dbReference type="NCBI Taxonomy" id="1940611"/>
    <lineage>
        <taxon>Bacteria</taxon>
        <taxon>Bacillati</taxon>
        <taxon>Actinomycetota</taxon>
        <taxon>Thermoleophilia</taxon>
        <taxon>Solirubrobacterales</taxon>
        <taxon>Conexibacteraceae</taxon>
        <taxon>Conexibacter</taxon>
    </lineage>
</organism>
<evidence type="ECO:0000256" key="4">
    <source>
        <dbReference type="SAM" id="SignalP"/>
    </source>
</evidence>
<keyword evidence="4" id="KW-0732">Signal</keyword>
<evidence type="ECO:0000256" key="2">
    <source>
        <dbReference type="ARBA" id="ARBA00022525"/>
    </source>
</evidence>
<dbReference type="Pfam" id="PF00353">
    <property type="entry name" value="HemolysinCabind"/>
    <property type="match status" value="3"/>
</dbReference>
<keyword evidence="6" id="KW-1185">Reference proteome</keyword>
<dbReference type="InterPro" id="IPR050557">
    <property type="entry name" value="RTX_toxin/Mannuronan_C5-epim"/>
</dbReference>
<evidence type="ECO:0008006" key="7">
    <source>
        <dbReference type="Google" id="ProtNLM"/>
    </source>
</evidence>
<dbReference type="Proteomes" id="UP001284601">
    <property type="component" value="Unassembled WGS sequence"/>
</dbReference>
<name>A0ABU4HN50_9ACTN</name>
<dbReference type="PROSITE" id="PS00330">
    <property type="entry name" value="HEMOLYSIN_CALCIUM"/>
    <property type="match status" value="3"/>
</dbReference>
<dbReference type="PRINTS" id="PR00313">
    <property type="entry name" value="CABNDNGRPT"/>
</dbReference>
<dbReference type="PANTHER" id="PTHR38340">
    <property type="entry name" value="S-LAYER PROTEIN"/>
    <property type="match status" value="1"/>
</dbReference>
<evidence type="ECO:0000256" key="1">
    <source>
        <dbReference type="ARBA" id="ARBA00004613"/>
    </source>
</evidence>
<evidence type="ECO:0000313" key="5">
    <source>
        <dbReference type="EMBL" id="MDW5594743.1"/>
    </source>
</evidence>
<evidence type="ECO:0000256" key="3">
    <source>
        <dbReference type="SAM" id="MobiDB-lite"/>
    </source>
</evidence>
<gene>
    <name evidence="5" type="ORF">R7226_10370</name>
</gene>
<dbReference type="EMBL" id="JAWSTH010000021">
    <property type="protein sequence ID" value="MDW5594743.1"/>
    <property type="molecule type" value="Genomic_DNA"/>
</dbReference>
<feature type="region of interest" description="Disordered" evidence="3">
    <location>
        <begin position="103"/>
        <end position="144"/>
    </location>
</feature>
<protein>
    <recommendedName>
        <fullName evidence="7">Calcium-binding protein</fullName>
    </recommendedName>
</protein>
<dbReference type="SUPFAM" id="SSF51120">
    <property type="entry name" value="beta-Roll"/>
    <property type="match status" value="2"/>
</dbReference>
<proteinExistence type="predicted"/>
<feature type="region of interest" description="Disordered" evidence="3">
    <location>
        <begin position="456"/>
        <end position="480"/>
    </location>
</feature>
<feature type="signal peptide" evidence="4">
    <location>
        <begin position="1"/>
        <end position="24"/>
    </location>
</feature>
<dbReference type="InterPro" id="IPR018511">
    <property type="entry name" value="Hemolysin-typ_Ca-bd_CS"/>
</dbReference>
<dbReference type="InterPro" id="IPR011049">
    <property type="entry name" value="Serralysin-like_metalloprot_C"/>
</dbReference>
<feature type="chain" id="PRO_5047415798" description="Calcium-binding protein" evidence="4">
    <location>
        <begin position="25"/>
        <end position="480"/>
    </location>
</feature>
<dbReference type="Gene3D" id="2.150.10.10">
    <property type="entry name" value="Serralysin-like metalloprotease, C-terminal"/>
    <property type="match status" value="2"/>
</dbReference>